<gene>
    <name evidence="2" type="ORF">AVEN_138285_1</name>
</gene>
<keyword evidence="1" id="KW-1133">Transmembrane helix</keyword>
<evidence type="ECO:0000313" key="3">
    <source>
        <dbReference type="Proteomes" id="UP000499080"/>
    </source>
</evidence>
<keyword evidence="1" id="KW-0472">Membrane</keyword>
<evidence type="ECO:0000256" key="1">
    <source>
        <dbReference type="SAM" id="Phobius"/>
    </source>
</evidence>
<reference evidence="2 3" key="1">
    <citation type="journal article" date="2019" name="Sci. Rep.">
        <title>Orb-weaving spider Araneus ventricosus genome elucidates the spidroin gene catalogue.</title>
        <authorList>
            <person name="Kono N."/>
            <person name="Nakamura H."/>
            <person name="Ohtoshi R."/>
            <person name="Moran D.A.P."/>
            <person name="Shinohara A."/>
            <person name="Yoshida Y."/>
            <person name="Fujiwara M."/>
            <person name="Mori M."/>
            <person name="Tomita M."/>
            <person name="Arakawa K."/>
        </authorList>
    </citation>
    <scope>NUCLEOTIDE SEQUENCE [LARGE SCALE GENOMIC DNA]</scope>
</reference>
<accession>A0A4Y2ITV6</accession>
<keyword evidence="3" id="KW-1185">Reference proteome</keyword>
<dbReference type="Proteomes" id="UP000499080">
    <property type="component" value="Unassembled WGS sequence"/>
</dbReference>
<organism evidence="2 3">
    <name type="scientific">Araneus ventricosus</name>
    <name type="common">Orbweaver spider</name>
    <name type="synonym">Epeira ventricosa</name>
    <dbReference type="NCBI Taxonomy" id="182803"/>
    <lineage>
        <taxon>Eukaryota</taxon>
        <taxon>Metazoa</taxon>
        <taxon>Ecdysozoa</taxon>
        <taxon>Arthropoda</taxon>
        <taxon>Chelicerata</taxon>
        <taxon>Arachnida</taxon>
        <taxon>Araneae</taxon>
        <taxon>Araneomorphae</taxon>
        <taxon>Entelegynae</taxon>
        <taxon>Araneoidea</taxon>
        <taxon>Araneidae</taxon>
        <taxon>Araneus</taxon>
    </lineage>
</organism>
<dbReference type="AlphaFoldDB" id="A0A4Y2ITV6"/>
<feature type="transmembrane region" description="Helical" evidence="1">
    <location>
        <begin position="36"/>
        <end position="57"/>
    </location>
</feature>
<keyword evidence="1" id="KW-0812">Transmembrane</keyword>
<evidence type="ECO:0000313" key="2">
    <source>
        <dbReference type="EMBL" id="GBM81014.1"/>
    </source>
</evidence>
<dbReference type="EMBL" id="BGPR01002917">
    <property type="protein sequence ID" value="GBM81014.1"/>
    <property type="molecule type" value="Genomic_DNA"/>
</dbReference>
<sequence length="99" mass="11283">MSYVEPPQFTGGRYGYIEISKALKTDKRDKKENEKYFLSLILGQGLLTTKLVWGLKLGKTKMARRMKTAVERGTDNETKTTLSLEILFPKYPQRGVAIP</sequence>
<proteinExistence type="predicted"/>
<protein>
    <submittedName>
        <fullName evidence="2">Uncharacterized protein</fullName>
    </submittedName>
</protein>
<comment type="caution">
    <text evidence="2">The sequence shown here is derived from an EMBL/GenBank/DDBJ whole genome shotgun (WGS) entry which is preliminary data.</text>
</comment>
<name>A0A4Y2ITV6_ARAVE</name>